<dbReference type="EMBL" id="OIVN01001951">
    <property type="protein sequence ID" value="SPC99234.1"/>
    <property type="molecule type" value="Genomic_DNA"/>
</dbReference>
<feature type="region of interest" description="Disordered" evidence="3">
    <location>
        <begin position="1"/>
        <end position="31"/>
    </location>
</feature>
<evidence type="ECO:0000313" key="5">
    <source>
        <dbReference type="EMBL" id="SPC99234.1"/>
    </source>
</evidence>
<accession>A0A2N9GJ65</accession>
<sequence length="296" mass="33108">MCKWNHQHQESEFEPDEATSKMGSVSESGLASETEFSPKTVSSFEIDVYRYHLVLPGTKIPKWFNHQSYGNSVSFSVGRKFPIFACCVAVKMEMQVADPFEEGNLIGRHNVDDWNDVKLLCEISSYDPKIAKVTIERVATEKLVRCSKSQDAHCPLCEIAEDSALHLFRFCPSAKGVWYCGKWGLRVEMIQAQSVMEFIEYIIDPPSLAMVLRDQEGNGRAIRRGISLCNCKPGWEWKDISALASSTLRNRGPASVRCQLELKAAGSVIRKSYCSGMQANVSSTYLYDLGCVFSGA</sequence>
<evidence type="ECO:0000256" key="1">
    <source>
        <dbReference type="ARBA" id="ARBA00022614"/>
    </source>
</evidence>
<feature type="compositionally biased region" description="Polar residues" evidence="3">
    <location>
        <begin position="21"/>
        <end position="31"/>
    </location>
</feature>
<evidence type="ECO:0000256" key="2">
    <source>
        <dbReference type="ARBA" id="ARBA00022737"/>
    </source>
</evidence>
<evidence type="ECO:0000256" key="3">
    <source>
        <dbReference type="SAM" id="MobiDB-lite"/>
    </source>
</evidence>
<dbReference type="AlphaFoldDB" id="A0A2N9GJ65"/>
<protein>
    <recommendedName>
        <fullName evidence="4">C-JID domain-containing protein</fullName>
    </recommendedName>
</protein>
<keyword evidence="1" id="KW-0433">Leucine-rich repeat</keyword>
<keyword evidence="2" id="KW-0677">Repeat</keyword>
<reference evidence="5" key="1">
    <citation type="submission" date="2018-02" db="EMBL/GenBank/DDBJ databases">
        <authorList>
            <person name="Cohen D.B."/>
            <person name="Kent A.D."/>
        </authorList>
    </citation>
    <scope>NUCLEOTIDE SEQUENCE</scope>
</reference>
<proteinExistence type="predicted"/>
<dbReference type="Pfam" id="PF20160">
    <property type="entry name" value="C-JID"/>
    <property type="match status" value="1"/>
</dbReference>
<name>A0A2N9GJ65_FAGSY</name>
<evidence type="ECO:0000259" key="4">
    <source>
        <dbReference type="Pfam" id="PF20160"/>
    </source>
</evidence>
<organism evidence="5">
    <name type="scientific">Fagus sylvatica</name>
    <name type="common">Beechnut</name>
    <dbReference type="NCBI Taxonomy" id="28930"/>
    <lineage>
        <taxon>Eukaryota</taxon>
        <taxon>Viridiplantae</taxon>
        <taxon>Streptophyta</taxon>
        <taxon>Embryophyta</taxon>
        <taxon>Tracheophyta</taxon>
        <taxon>Spermatophyta</taxon>
        <taxon>Magnoliopsida</taxon>
        <taxon>eudicotyledons</taxon>
        <taxon>Gunneridae</taxon>
        <taxon>Pentapetalae</taxon>
        <taxon>rosids</taxon>
        <taxon>fabids</taxon>
        <taxon>Fagales</taxon>
        <taxon>Fagaceae</taxon>
        <taxon>Fagus</taxon>
    </lineage>
</organism>
<gene>
    <name evidence="5" type="ORF">FSB_LOCUS27116</name>
</gene>
<dbReference type="InterPro" id="IPR045344">
    <property type="entry name" value="C-JID"/>
</dbReference>
<feature type="domain" description="C-JID" evidence="4">
    <location>
        <begin position="55"/>
        <end position="118"/>
    </location>
</feature>